<organism evidence="4 5">
    <name type="scientific">Owenia fusiformis</name>
    <name type="common">Polychaete worm</name>
    <dbReference type="NCBI Taxonomy" id="6347"/>
    <lineage>
        <taxon>Eukaryota</taxon>
        <taxon>Metazoa</taxon>
        <taxon>Spiralia</taxon>
        <taxon>Lophotrochozoa</taxon>
        <taxon>Annelida</taxon>
        <taxon>Polychaeta</taxon>
        <taxon>Sedentaria</taxon>
        <taxon>Canalipalpata</taxon>
        <taxon>Sabellida</taxon>
        <taxon>Oweniida</taxon>
        <taxon>Oweniidae</taxon>
        <taxon>Owenia</taxon>
    </lineage>
</organism>
<feature type="transmembrane region" description="Helical" evidence="2">
    <location>
        <begin position="419"/>
        <end position="439"/>
    </location>
</feature>
<keyword evidence="2" id="KW-0812">Transmembrane</keyword>
<dbReference type="InterPro" id="IPR036259">
    <property type="entry name" value="MFS_trans_sf"/>
</dbReference>
<evidence type="ECO:0000256" key="2">
    <source>
        <dbReference type="SAM" id="Phobius"/>
    </source>
</evidence>
<dbReference type="PANTHER" id="PTHR11360">
    <property type="entry name" value="MONOCARBOXYLATE TRANSPORTER"/>
    <property type="match status" value="1"/>
</dbReference>
<dbReference type="GO" id="GO:0016020">
    <property type="term" value="C:membrane"/>
    <property type="evidence" value="ECO:0007669"/>
    <property type="project" value="UniProtKB-SubCell"/>
</dbReference>
<sequence>METEYKDTDNASEEDMQERQIIKDNKKTDGDAPDGGWGWVIVAACWGINCLVGGLSKAFGVIYLEMLRRFHQGAATTAWIGGLMIAFRMGLGFVGTSLSHHFTTRSMIMFGGAMMGIGVITTAFAQNIGHAYLTLGIITGIGGGLLYAPSLASVNEYFDLKRGKANGIATSGSGCGSFLFPPLLGVLFGTYGYFGAILILGAFLLNACVLGALFRPLKRQLKEVVLVEKKKKHDVHEPVVGELYDVSPCINIDKHEAQEEETKMLPSTSNPSVLNRVNYQHDIIMITSKEDGLGNKPQSCCSNKPRTFLNNCFWKIKNFKIIHNWSFIIYGIVTLLNSIGYDTSLMFIPALGKERNVSELKAAFLISAVGICDTVGRVSSGILFDVPGVKRFRQRIYCLSMLLSGILAILWPICTEYTQLLVFSTLFGLITSPINSQRMTIAGDLVPKEDLYHAVGLTAFFQGVGIMLGPLLGGVLKDALGSYNYAFYLQGVAFILGSVLLILTVCNNQERRTWCCERK</sequence>
<dbReference type="InterPro" id="IPR050327">
    <property type="entry name" value="Proton-linked_MCT"/>
</dbReference>
<name>A0A8S4N0G4_OWEFU</name>
<dbReference type="CDD" id="cd17352">
    <property type="entry name" value="MFS_MCT_SLC16"/>
    <property type="match status" value="1"/>
</dbReference>
<feature type="transmembrane region" description="Helical" evidence="2">
    <location>
        <begin position="132"/>
        <end position="152"/>
    </location>
</feature>
<comment type="caution">
    <text evidence="4">The sequence shown here is derived from an EMBL/GenBank/DDBJ whole genome shotgun (WGS) entry which is preliminary data.</text>
</comment>
<evidence type="ECO:0000259" key="3">
    <source>
        <dbReference type="PROSITE" id="PS50850"/>
    </source>
</evidence>
<keyword evidence="2" id="KW-1133">Transmembrane helix</keyword>
<feature type="transmembrane region" description="Helical" evidence="2">
    <location>
        <begin position="451"/>
        <end position="473"/>
    </location>
</feature>
<protein>
    <recommendedName>
        <fullName evidence="3">Major facilitator superfamily (MFS) profile domain-containing protein</fullName>
    </recommendedName>
</protein>
<feature type="transmembrane region" description="Helical" evidence="2">
    <location>
        <begin position="191"/>
        <end position="214"/>
    </location>
</feature>
<feature type="transmembrane region" description="Helical" evidence="2">
    <location>
        <begin position="362"/>
        <end position="384"/>
    </location>
</feature>
<feature type="domain" description="Major facilitator superfamily (MFS) profile" evidence="3">
    <location>
        <begin position="326"/>
        <end position="519"/>
    </location>
</feature>
<evidence type="ECO:0000313" key="4">
    <source>
        <dbReference type="EMBL" id="CAH1774303.1"/>
    </source>
</evidence>
<dbReference type="SUPFAM" id="SSF103473">
    <property type="entry name" value="MFS general substrate transporter"/>
    <property type="match status" value="1"/>
</dbReference>
<feature type="transmembrane region" description="Helical" evidence="2">
    <location>
        <begin position="76"/>
        <end position="95"/>
    </location>
</feature>
<accession>A0A8S4N0G4</accession>
<dbReference type="InterPro" id="IPR011701">
    <property type="entry name" value="MFS"/>
</dbReference>
<dbReference type="OrthoDB" id="6509908at2759"/>
<evidence type="ECO:0000313" key="5">
    <source>
        <dbReference type="Proteomes" id="UP000749559"/>
    </source>
</evidence>
<evidence type="ECO:0000256" key="1">
    <source>
        <dbReference type="ARBA" id="ARBA00004141"/>
    </source>
</evidence>
<keyword evidence="5" id="KW-1185">Reference proteome</keyword>
<dbReference type="Gene3D" id="1.20.1250.20">
    <property type="entry name" value="MFS general substrate transporter like domains"/>
    <property type="match status" value="2"/>
</dbReference>
<feature type="transmembrane region" description="Helical" evidence="2">
    <location>
        <begin position="396"/>
        <end position="413"/>
    </location>
</feature>
<comment type="subcellular location">
    <subcellularLocation>
        <location evidence="1">Membrane</location>
        <topology evidence="1">Multi-pass membrane protein</topology>
    </subcellularLocation>
</comment>
<feature type="transmembrane region" description="Helical" evidence="2">
    <location>
        <begin position="327"/>
        <end position="350"/>
    </location>
</feature>
<keyword evidence="2" id="KW-0472">Membrane</keyword>
<feature type="transmembrane region" description="Helical" evidence="2">
    <location>
        <begin position="37"/>
        <end position="64"/>
    </location>
</feature>
<dbReference type="EMBL" id="CAIIXF020000001">
    <property type="protein sequence ID" value="CAH1774303.1"/>
    <property type="molecule type" value="Genomic_DNA"/>
</dbReference>
<feature type="transmembrane region" description="Helical" evidence="2">
    <location>
        <begin position="107"/>
        <end position="125"/>
    </location>
</feature>
<dbReference type="GO" id="GO:0008028">
    <property type="term" value="F:monocarboxylic acid transmembrane transporter activity"/>
    <property type="evidence" value="ECO:0007669"/>
    <property type="project" value="TreeGrafter"/>
</dbReference>
<dbReference type="InterPro" id="IPR020846">
    <property type="entry name" value="MFS_dom"/>
</dbReference>
<dbReference type="Proteomes" id="UP000749559">
    <property type="component" value="Unassembled WGS sequence"/>
</dbReference>
<dbReference type="Pfam" id="PF07690">
    <property type="entry name" value="MFS_1"/>
    <property type="match status" value="1"/>
</dbReference>
<feature type="transmembrane region" description="Helical" evidence="2">
    <location>
        <begin position="485"/>
        <end position="505"/>
    </location>
</feature>
<reference evidence="4" key="1">
    <citation type="submission" date="2022-03" db="EMBL/GenBank/DDBJ databases">
        <authorList>
            <person name="Martin C."/>
        </authorList>
    </citation>
    <scope>NUCLEOTIDE SEQUENCE</scope>
</reference>
<gene>
    <name evidence="4" type="ORF">OFUS_LOCUS1793</name>
</gene>
<dbReference type="PANTHER" id="PTHR11360:SF284">
    <property type="entry name" value="EG:103B4.3 PROTEIN-RELATED"/>
    <property type="match status" value="1"/>
</dbReference>
<dbReference type="AlphaFoldDB" id="A0A8S4N0G4"/>
<proteinExistence type="predicted"/>
<dbReference type="PROSITE" id="PS50850">
    <property type="entry name" value="MFS"/>
    <property type="match status" value="1"/>
</dbReference>